<dbReference type="Pfam" id="PF03060">
    <property type="entry name" value="NMO"/>
    <property type="match status" value="1"/>
</dbReference>
<keyword evidence="6" id="KW-0285">Flavoprotein</keyword>
<evidence type="ECO:0000256" key="6">
    <source>
        <dbReference type="ARBA" id="ARBA00022630"/>
    </source>
</evidence>
<evidence type="ECO:0000256" key="11">
    <source>
        <dbReference type="ARBA" id="ARBA00031155"/>
    </source>
</evidence>
<accession>F9DSX7</accession>
<evidence type="ECO:0000313" key="14">
    <source>
        <dbReference type="Proteomes" id="UP000005316"/>
    </source>
</evidence>
<dbReference type="eggNOG" id="COG2070">
    <property type="taxonomic scope" value="Bacteria"/>
</dbReference>
<dbReference type="SUPFAM" id="SSF51412">
    <property type="entry name" value="Inosine monophosphate dehydrogenase (IMPDH)"/>
    <property type="match status" value="1"/>
</dbReference>
<evidence type="ECO:0000256" key="5">
    <source>
        <dbReference type="ARBA" id="ARBA00022575"/>
    </source>
</evidence>
<keyword evidence="5" id="KW-0216">Detoxification</keyword>
<evidence type="ECO:0000256" key="4">
    <source>
        <dbReference type="ARBA" id="ARBA00013457"/>
    </source>
</evidence>
<evidence type="ECO:0000256" key="2">
    <source>
        <dbReference type="ARBA" id="ARBA00003535"/>
    </source>
</evidence>
<dbReference type="InterPro" id="IPR013785">
    <property type="entry name" value="Aldolase_TIM"/>
</dbReference>
<dbReference type="FunFam" id="3.20.20.70:FF:000154">
    <property type="entry name" value="Probable nitronate monooxygenase"/>
    <property type="match status" value="1"/>
</dbReference>
<evidence type="ECO:0000256" key="10">
    <source>
        <dbReference type="ARBA" id="ARBA00023033"/>
    </source>
</evidence>
<name>F9DSX7_9BACL</name>
<dbReference type="AlphaFoldDB" id="F9DSX7"/>
<evidence type="ECO:0000313" key="13">
    <source>
        <dbReference type="EMBL" id="EGQ26100.1"/>
    </source>
</evidence>
<dbReference type="InterPro" id="IPR004136">
    <property type="entry name" value="NMO"/>
</dbReference>
<dbReference type="EMBL" id="AFPZ01000061">
    <property type="protein sequence ID" value="EGQ26100.1"/>
    <property type="molecule type" value="Genomic_DNA"/>
</dbReference>
<organism evidence="13 14">
    <name type="scientific">Sporosarcina newyorkensis 2681</name>
    <dbReference type="NCBI Taxonomy" id="1027292"/>
    <lineage>
        <taxon>Bacteria</taxon>
        <taxon>Bacillati</taxon>
        <taxon>Bacillota</taxon>
        <taxon>Bacilli</taxon>
        <taxon>Bacillales</taxon>
        <taxon>Caryophanaceae</taxon>
        <taxon>Sporosarcina</taxon>
    </lineage>
</organism>
<dbReference type="GO" id="GO:0000166">
    <property type="term" value="F:nucleotide binding"/>
    <property type="evidence" value="ECO:0007669"/>
    <property type="project" value="UniProtKB-KW"/>
</dbReference>
<comment type="function">
    <text evidence="2">Nitronate monooxygenase that uses molecular oxygen to catalyze the oxidative denitrification of alkyl nitronates. Acts on propionate 3-nitronate (P3N), the presumed physiological substrate. Probably functions in the detoxification of P3N, a metabolic poison produced by plants and fungi as a defense mechanism.</text>
</comment>
<proteinExistence type="inferred from homology"/>
<dbReference type="PANTHER" id="PTHR42747">
    <property type="entry name" value="NITRONATE MONOOXYGENASE-RELATED"/>
    <property type="match status" value="1"/>
</dbReference>
<dbReference type="PANTHER" id="PTHR42747:SF3">
    <property type="entry name" value="NITRONATE MONOOXYGENASE-RELATED"/>
    <property type="match status" value="1"/>
</dbReference>
<keyword evidence="7" id="KW-0288">FMN</keyword>
<comment type="catalytic activity">
    <reaction evidence="12">
        <text>3 propionate 3-nitronate + 3 O2 + H2O = 3 3-oxopropanoate + 2 nitrate + nitrite + H2O2 + 3 H(+)</text>
        <dbReference type="Rhea" id="RHEA:57332"/>
        <dbReference type="ChEBI" id="CHEBI:15377"/>
        <dbReference type="ChEBI" id="CHEBI:15378"/>
        <dbReference type="ChEBI" id="CHEBI:15379"/>
        <dbReference type="ChEBI" id="CHEBI:16240"/>
        <dbReference type="ChEBI" id="CHEBI:16301"/>
        <dbReference type="ChEBI" id="CHEBI:17632"/>
        <dbReference type="ChEBI" id="CHEBI:33190"/>
        <dbReference type="ChEBI" id="CHEBI:136067"/>
    </reaction>
</comment>
<comment type="caution">
    <text evidence="13">The sequence shown here is derived from an EMBL/GenBank/DDBJ whole genome shotgun (WGS) entry which is preliminary data.</text>
</comment>
<dbReference type="GO" id="GO:0018580">
    <property type="term" value="F:nitronate monooxygenase activity"/>
    <property type="evidence" value="ECO:0007669"/>
    <property type="project" value="InterPro"/>
</dbReference>
<evidence type="ECO:0000256" key="12">
    <source>
        <dbReference type="ARBA" id="ARBA00049401"/>
    </source>
</evidence>
<evidence type="ECO:0000256" key="9">
    <source>
        <dbReference type="ARBA" id="ARBA00023002"/>
    </source>
</evidence>
<comment type="similarity">
    <text evidence="3">Belongs to the nitronate monooxygenase family. NMO class I subfamily.</text>
</comment>
<protein>
    <recommendedName>
        <fullName evidence="4">Probable nitronate monooxygenase</fullName>
    </recommendedName>
    <alternativeName>
        <fullName evidence="11">Propionate 3-nitronate monooxygenase</fullName>
    </alternativeName>
</protein>
<dbReference type="Gene3D" id="3.20.20.70">
    <property type="entry name" value="Aldolase class I"/>
    <property type="match status" value="1"/>
</dbReference>
<keyword evidence="9 13" id="KW-0560">Oxidoreductase</keyword>
<evidence type="ECO:0000256" key="1">
    <source>
        <dbReference type="ARBA" id="ARBA00001917"/>
    </source>
</evidence>
<keyword evidence="10" id="KW-0503">Monooxygenase</keyword>
<gene>
    <name evidence="13" type="primary">fabK2</name>
    <name evidence="13" type="ORF">HMPREF9372_1908</name>
</gene>
<dbReference type="STRING" id="759851.SAMN04244570_3426"/>
<evidence type="ECO:0000256" key="8">
    <source>
        <dbReference type="ARBA" id="ARBA00022741"/>
    </source>
</evidence>
<dbReference type="GO" id="GO:0009636">
    <property type="term" value="P:response to toxic substance"/>
    <property type="evidence" value="ECO:0007669"/>
    <property type="project" value="UniProtKB-KW"/>
</dbReference>
<reference evidence="13 14" key="1">
    <citation type="submission" date="2011-04" db="EMBL/GenBank/DDBJ databases">
        <authorList>
            <person name="Muzny D."/>
            <person name="Qin X."/>
            <person name="Deng J."/>
            <person name="Jiang H."/>
            <person name="Liu Y."/>
            <person name="Qu J."/>
            <person name="Song X.-Z."/>
            <person name="Zhang L."/>
            <person name="Thornton R."/>
            <person name="Coyle M."/>
            <person name="Francisco L."/>
            <person name="Jackson L."/>
            <person name="Javaid M."/>
            <person name="Korchina V."/>
            <person name="Kovar C."/>
            <person name="Mata R."/>
            <person name="Mathew T."/>
            <person name="Ngo R."/>
            <person name="Nguyen L."/>
            <person name="Nguyen N."/>
            <person name="Okwuonu G."/>
            <person name="Ongeri F."/>
            <person name="Pham C."/>
            <person name="Simmons D."/>
            <person name="Wilczek-Boney K."/>
            <person name="Hale W."/>
            <person name="Jakkamsetti A."/>
            <person name="Pham P."/>
            <person name="Ruth R."/>
            <person name="San Lucas F."/>
            <person name="Warren J."/>
            <person name="Zhang J."/>
            <person name="Zhao Z."/>
            <person name="Zhou C."/>
            <person name="Zhu D."/>
            <person name="Lee S."/>
            <person name="Bess C."/>
            <person name="Blankenburg K."/>
            <person name="Forbes L."/>
            <person name="Fu Q."/>
            <person name="Gubbala S."/>
            <person name="Hirani K."/>
            <person name="Jayaseelan J.C."/>
            <person name="Lara F."/>
            <person name="Munidasa M."/>
            <person name="Palculict T."/>
            <person name="Patil S."/>
            <person name="Pu L.-L."/>
            <person name="Saada N."/>
            <person name="Tang L."/>
            <person name="Weissenberger G."/>
            <person name="Zhu Y."/>
            <person name="Hemphill L."/>
            <person name="Shang Y."/>
            <person name="Youmans B."/>
            <person name="Ayvaz T."/>
            <person name="Ross M."/>
            <person name="Santibanez J."/>
            <person name="Aqrawi P."/>
            <person name="Gross S."/>
            <person name="Joshi V."/>
            <person name="Fowler G."/>
            <person name="Nazareth L."/>
            <person name="Reid J."/>
            <person name="Worley K."/>
            <person name="Petrosino J."/>
            <person name="Highlander S."/>
            <person name="Gibbs R."/>
        </authorList>
    </citation>
    <scope>NUCLEOTIDE SEQUENCE [LARGE SCALE GENOMIC DNA]</scope>
    <source>
        <strain evidence="13 14">2681</strain>
    </source>
</reference>
<evidence type="ECO:0000256" key="7">
    <source>
        <dbReference type="ARBA" id="ARBA00022643"/>
    </source>
</evidence>
<dbReference type="HOGENOM" id="CLU_038732_5_1_9"/>
<keyword evidence="8" id="KW-0547">Nucleotide-binding</keyword>
<evidence type="ECO:0000256" key="3">
    <source>
        <dbReference type="ARBA" id="ARBA00009881"/>
    </source>
</evidence>
<dbReference type="Proteomes" id="UP000005316">
    <property type="component" value="Unassembled WGS sequence"/>
</dbReference>
<comment type="cofactor">
    <cofactor evidence="1">
        <name>FMN</name>
        <dbReference type="ChEBI" id="CHEBI:58210"/>
    </cofactor>
</comment>
<sequence>MKITIILGGDNPLQHLFTRFMEHPIIQAPMAGVTTPKFVAACTEAGALGSIGAGYLTAEDTRQFIREVKKLTDRPFQVNLFVPEMNIVNEEQIEKAYQSLKPIGQQLGLSEWQPTFTSSEFDGQIQVLVDEQVPVCSFTFGLPEKNIVTKLKQHGIFLIGTATTVQEARLAEHAGMDAVVLQGSEAGGHRGAFNGEEDMLPLAKLLTDTVSTIQIPIIAAGGISMQAHIQHVLLNGAEAVQIGTALLATEESGANPHYKKAVLNATENCTVFTKAFSGKTARGIRNTFIEQMECQPIAPYPYQNDLTKPIRSAALREKKPEFMSLWAGVNVHRCSADSVKEVIQALSLSTSLL</sequence>
<dbReference type="CDD" id="cd04730">
    <property type="entry name" value="NPD_like"/>
    <property type="match status" value="1"/>
</dbReference>